<sequence length="109" mass="12852">MKEVPEDGLELTGLVFDETKTKFGKDFYDLFYTEYGKINKKANKIVKLTEELTIGRNTKMTIFVDTDMISEFIIKPDEDYLTYMAQESANAVFKHFKNLERQSEQIIRY</sequence>
<protein>
    <recommendedName>
        <fullName evidence="2">Curli production assembly/transport component CsgE</fullName>
    </recommendedName>
</protein>
<evidence type="ECO:0000256" key="1">
    <source>
        <dbReference type="ARBA" id="ARBA00003989"/>
    </source>
</evidence>
<keyword evidence="3" id="KW-0732">Signal</keyword>
<dbReference type="AlphaFoldDB" id="A0A095V2Z6"/>
<organism evidence="4 5">
    <name type="scientific">Flavobacterium aquatile LMG 4008 = ATCC 11947</name>
    <dbReference type="NCBI Taxonomy" id="1453498"/>
    <lineage>
        <taxon>Bacteria</taxon>
        <taxon>Pseudomonadati</taxon>
        <taxon>Bacteroidota</taxon>
        <taxon>Flavobacteriia</taxon>
        <taxon>Flavobacteriales</taxon>
        <taxon>Flavobacteriaceae</taxon>
        <taxon>Flavobacterium</taxon>
    </lineage>
</organism>
<evidence type="ECO:0000256" key="3">
    <source>
        <dbReference type="ARBA" id="ARBA00022729"/>
    </source>
</evidence>
<dbReference type="Pfam" id="PF10627">
    <property type="entry name" value="CsgE"/>
    <property type="match status" value="1"/>
</dbReference>
<dbReference type="InterPro" id="IPR018900">
    <property type="entry name" value="Curli_CsgE"/>
</dbReference>
<name>A0A095V2Z6_9FLAO</name>
<gene>
    <name evidence="4" type="ORF">LG45_03240</name>
</gene>
<dbReference type="Proteomes" id="UP000029554">
    <property type="component" value="Unassembled WGS sequence"/>
</dbReference>
<accession>A0A095V2Z6</accession>
<reference evidence="4 5" key="1">
    <citation type="submission" date="2014-09" db="EMBL/GenBank/DDBJ databases">
        <title>Whole Genome Shotgun of Flavobacterium aquatile LMG 4008.</title>
        <authorList>
            <person name="Gale A.N."/>
            <person name="Pipes S.E."/>
            <person name="Newman J.D."/>
        </authorList>
    </citation>
    <scope>NUCLEOTIDE SEQUENCE [LARGE SCALE GENOMIC DNA]</scope>
    <source>
        <strain evidence="4 5">LMG 4008</strain>
    </source>
</reference>
<comment type="function">
    <text evidence="1">May be involved in the biogenesis of curli organelles.</text>
</comment>
<evidence type="ECO:0000256" key="2">
    <source>
        <dbReference type="ARBA" id="ARBA00014024"/>
    </source>
</evidence>
<dbReference type="eggNOG" id="ENOG5032EF8">
    <property type="taxonomic scope" value="Bacteria"/>
</dbReference>
<proteinExistence type="predicted"/>
<comment type="caution">
    <text evidence="4">The sequence shown here is derived from an EMBL/GenBank/DDBJ whole genome shotgun (WGS) entry which is preliminary data.</text>
</comment>
<keyword evidence="5" id="KW-1185">Reference proteome</keyword>
<dbReference type="EMBL" id="JRHH01000002">
    <property type="protein sequence ID" value="KGD69205.1"/>
    <property type="molecule type" value="Genomic_DNA"/>
</dbReference>
<dbReference type="STRING" id="1453498.LG45_03240"/>
<evidence type="ECO:0000313" key="5">
    <source>
        <dbReference type="Proteomes" id="UP000029554"/>
    </source>
</evidence>
<evidence type="ECO:0000313" key="4">
    <source>
        <dbReference type="EMBL" id="KGD69205.1"/>
    </source>
</evidence>